<dbReference type="InterPro" id="IPR025392">
    <property type="entry name" value="DUF4124"/>
</dbReference>
<reference evidence="4 5" key="1">
    <citation type="submission" date="2019-03" db="EMBL/GenBank/DDBJ databases">
        <title>Draft Genome Sequence of Duganella callidus sp. nov., a Novel Duganella Species Isolated from Cultivated Soil.</title>
        <authorList>
            <person name="Raths R."/>
            <person name="Peta V."/>
            <person name="Bucking H."/>
        </authorList>
    </citation>
    <scope>NUCLEOTIDE SEQUENCE [LARGE SCALE GENOMIC DNA]</scope>
    <source>
        <strain evidence="4 5">DN04</strain>
    </source>
</reference>
<feature type="chain" id="PRO_5021497298" evidence="2">
    <location>
        <begin position="18"/>
        <end position="106"/>
    </location>
</feature>
<evidence type="ECO:0000313" key="4">
    <source>
        <dbReference type="EMBL" id="TFW17200.1"/>
    </source>
</evidence>
<proteinExistence type="predicted"/>
<dbReference type="Pfam" id="PF13511">
    <property type="entry name" value="DUF4124"/>
    <property type="match status" value="1"/>
</dbReference>
<feature type="region of interest" description="Disordered" evidence="1">
    <location>
        <begin position="78"/>
        <end position="106"/>
    </location>
</feature>
<accession>A0A4Y9SAM9</accession>
<evidence type="ECO:0000259" key="3">
    <source>
        <dbReference type="Pfam" id="PF13511"/>
    </source>
</evidence>
<gene>
    <name evidence="4" type="ORF">E4L98_21405</name>
</gene>
<feature type="domain" description="DUF4124" evidence="3">
    <location>
        <begin position="7"/>
        <end position="54"/>
    </location>
</feature>
<dbReference type="RefSeq" id="WP_135203570.1">
    <property type="nucleotide sequence ID" value="NZ_SPVG01000211.1"/>
</dbReference>
<dbReference type="Proteomes" id="UP000297729">
    <property type="component" value="Unassembled WGS sequence"/>
</dbReference>
<sequence>MPKLSAVLLLLPLLCQAQVYKWVDAKGVVHYTDNKFEAGAAPVSELKPNGAPAPLLPAGVSWQQRDAEFRRKQQYRQLAPAYRPRRAPPPGDLHASTCVPSSAVCP</sequence>
<keyword evidence="5" id="KW-1185">Reference proteome</keyword>
<keyword evidence="2" id="KW-0732">Signal</keyword>
<dbReference type="AlphaFoldDB" id="A0A4Y9SAM9"/>
<evidence type="ECO:0000256" key="2">
    <source>
        <dbReference type="SAM" id="SignalP"/>
    </source>
</evidence>
<dbReference type="OrthoDB" id="8794394at2"/>
<organism evidence="4 5">
    <name type="scientific">Duganella callida</name>
    <dbReference type="NCBI Taxonomy" id="2561932"/>
    <lineage>
        <taxon>Bacteria</taxon>
        <taxon>Pseudomonadati</taxon>
        <taxon>Pseudomonadota</taxon>
        <taxon>Betaproteobacteria</taxon>
        <taxon>Burkholderiales</taxon>
        <taxon>Oxalobacteraceae</taxon>
        <taxon>Telluria group</taxon>
        <taxon>Duganella</taxon>
    </lineage>
</organism>
<comment type="caution">
    <text evidence="4">The sequence shown here is derived from an EMBL/GenBank/DDBJ whole genome shotgun (WGS) entry which is preliminary data.</text>
</comment>
<name>A0A4Y9SAM9_9BURK</name>
<evidence type="ECO:0000256" key="1">
    <source>
        <dbReference type="SAM" id="MobiDB-lite"/>
    </source>
</evidence>
<protein>
    <submittedName>
        <fullName evidence="4">DUF4124 domain-containing protein</fullName>
    </submittedName>
</protein>
<dbReference type="EMBL" id="SPVG01000211">
    <property type="protein sequence ID" value="TFW17200.1"/>
    <property type="molecule type" value="Genomic_DNA"/>
</dbReference>
<feature type="signal peptide" evidence="2">
    <location>
        <begin position="1"/>
        <end position="17"/>
    </location>
</feature>
<evidence type="ECO:0000313" key="5">
    <source>
        <dbReference type="Proteomes" id="UP000297729"/>
    </source>
</evidence>